<dbReference type="PROSITE" id="PS51767">
    <property type="entry name" value="PEPTIDASE_A1"/>
    <property type="match status" value="1"/>
</dbReference>
<dbReference type="OrthoDB" id="364892at2759"/>
<dbReference type="RefSeq" id="XP_041161600.1">
    <property type="nucleotide sequence ID" value="XM_041306353.1"/>
</dbReference>
<dbReference type="SMART" id="SM00889">
    <property type="entry name" value="EFG_IV"/>
    <property type="match status" value="1"/>
</dbReference>
<dbReference type="Pfam" id="PF03764">
    <property type="entry name" value="EFG_IV"/>
    <property type="match status" value="1"/>
</dbReference>
<keyword evidence="2" id="KW-0547">Nucleotide-binding</keyword>
<dbReference type="GO" id="GO:0005525">
    <property type="term" value="F:GTP binding"/>
    <property type="evidence" value="ECO:0007669"/>
    <property type="project" value="UniProtKB-KW"/>
</dbReference>
<name>A0A9P7ASZ5_9AGAM</name>
<keyword evidence="7" id="KW-0687">Ribonucleoprotein</keyword>
<evidence type="ECO:0000256" key="4">
    <source>
        <dbReference type="ARBA" id="ARBA00022917"/>
    </source>
</evidence>
<dbReference type="Gene3D" id="3.30.70.240">
    <property type="match status" value="1"/>
</dbReference>
<dbReference type="AlphaFoldDB" id="A0A9P7ASZ5"/>
<evidence type="ECO:0000256" key="1">
    <source>
        <dbReference type="ARBA" id="ARBA00022490"/>
    </source>
</evidence>
<evidence type="ECO:0000259" key="6">
    <source>
        <dbReference type="PROSITE" id="PS51767"/>
    </source>
</evidence>
<dbReference type="Pfam" id="PF00026">
    <property type="entry name" value="Asp"/>
    <property type="match status" value="1"/>
</dbReference>
<keyword evidence="8" id="KW-1185">Reference proteome</keyword>
<dbReference type="InterPro" id="IPR020568">
    <property type="entry name" value="Ribosomal_Su5_D2-typ_SF"/>
</dbReference>
<evidence type="ECO:0000256" key="2">
    <source>
        <dbReference type="ARBA" id="ARBA00022741"/>
    </source>
</evidence>
<organism evidence="7 8">
    <name type="scientific">Suillus plorans</name>
    <dbReference type="NCBI Taxonomy" id="116603"/>
    <lineage>
        <taxon>Eukaryota</taxon>
        <taxon>Fungi</taxon>
        <taxon>Dikarya</taxon>
        <taxon>Basidiomycota</taxon>
        <taxon>Agaricomycotina</taxon>
        <taxon>Agaricomycetes</taxon>
        <taxon>Agaricomycetidae</taxon>
        <taxon>Boletales</taxon>
        <taxon>Suillineae</taxon>
        <taxon>Suillaceae</taxon>
        <taxon>Suillus</taxon>
    </lineage>
</organism>
<proteinExistence type="predicted"/>
<sequence>MVIEGTNTDLHHSGTLTYYANISGASAYTEGVDTYWTIPCDTINSTVPTLTFGRRAFKLSAQTYNLGPDILSGDCLARITASSEMDFTIIGDVFLQGIYSVFDYASTKSINSHDDYKARARILAYDFSWDVTDARKIWCFGPDTAGPNLLVDVTKGSATKEGVCAEENMRGIRFNILDVTLHADAIYCGGGQLIPTCRGVCHTVCLLATPGLQEPAYLVKIQCHLNDIGGIDNMLNRRRGQVFSEGQERPRRQRLPPRQGVLQLQHRSPLANSQSSLLNLLYGWLPHLY</sequence>
<dbReference type="InterPro" id="IPR014721">
    <property type="entry name" value="Ribsml_uS5_D2-typ_fold_subgr"/>
</dbReference>
<dbReference type="GO" id="GO:0005829">
    <property type="term" value="C:cytosol"/>
    <property type="evidence" value="ECO:0007669"/>
    <property type="project" value="TreeGrafter"/>
</dbReference>
<dbReference type="GO" id="GO:1990904">
    <property type="term" value="C:ribonucleoprotein complex"/>
    <property type="evidence" value="ECO:0007669"/>
    <property type="project" value="TreeGrafter"/>
</dbReference>
<evidence type="ECO:0000256" key="5">
    <source>
        <dbReference type="ARBA" id="ARBA00023134"/>
    </source>
</evidence>
<dbReference type="InterPro" id="IPR005517">
    <property type="entry name" value="Transl_elong_EFG/EF2_IV"/>
</dbReference>
<dbReference type="Gene3D" id="3.30.230.10">
    <property type="match status" value="1"/>
</dbReference>
<evidence type="ECO:0000313" key="8">
    <source>
        <dbReference type="Proteomes" id="UP000719766"/>
    </source>
</evidence>
<dbReference type="InterPro" id="IPR021109">
    <property type="entry name" value="Peptidase_aspartic_dom_sf"/>
</dbReference>
<keyword evidence="1" id="KW-0963">Cytoplasm</keyword>
<reference evidence="7" key="1">
    <citation type="journal article" date="2020" name="New Phytol.">
        <title>Comparative genomics reveals dynamic genome evolution in host specialist ectomycorrhizal fungi.</title>
        <authorList>
            <person name="Lofgren L.A."/>
            <person name="Nguyen N.H."/>
            <person name="Vilgalys R."/>
            <person name="Ruytinx J."/>
            <person name="Liao H.L."/>
            <person name="Branco S."/>
            <person name="Kuo A."/>
            <person name="LaButti K."/>
            <person name="Lipzen A."/>
            <person name="Andreopoulos W."/>
            <person name="Pangilinan J."/>
            <person name="Riley R."/>
            <person name="Hundley H."/>
            <person name="Na H."/>
            <person name="Barry K."/>
            <person name="Grigoriev I.V."/>
            <person name="Stajich J.E."/>
            <person name="Kennedy P.G."/>
        </authorList>
    </citation>
    <scope>NUCLEOTIDE SEQUENCE</scope>
    <source>
        <strain evidence="7">S12</strain>
    </source>
</reference>
<keyword evidence="4" id="KW-0648">Protein biosynthesis</keyword>
<evidence type="ECO:0000256" key="3">
    <source>
        <dbReference type="ARBA" id="ARBA00022768"/>
    </source>
</evidence>
<keyword evidence="7" id="KW-0689">Ribosomal protein</keyword>
<dbReference type="Proteomes" id="UP000719766">
    <property type="component" value="Unassembled WGS sequence"/>
</dbReference>
<dbReference type="GO" id="GO:0003746">
    <property type="term" value="F:translation elongation factor activity"/>
    <property type="evidence" value="ECO:0007669"/>
    <property type="project" value="UniProtKB-KW"/>
</dbReference>
<evidence type="ECO:0000313" key="7">
    <source>
        <dbReference type="EMBL" id="KAG1795947.1"/>
    </source>
</evidence>
<feature type="domain" description="Peptidase A1" evidence="6">
    <location>
        <begin position="1"/>
        <end position="113"/>
    </location>
</feature>
<gene>
    <name evidence="7" type="ORF">HD556DRAFT_1441777</name>
</gene>
<dbReference type="PANTHER" id="PTHR42908">
    <property type="entry name" value="TRANSLATION ELONGATION FACTOR-RELATED"/>
    <property type="match status" value="1"/>
</dbReference>
<protein>
    <submittedName>
        <fullName evidence="7">Ribosomal protein S5 domain 2-type protein</fullName>
    </submittedName>
</protein>
<accession>A0A9P7ASZ5</accession>
<dbReference type="PANTHER" id="PTHR42908:SF10">
    <property type="entry name" value="EUKARYOTIC TRANSLATION ELONGATION FACTOR 2"/>
    <property type="match status" value="1"/>
</dbReference>
<dbReference type="InterPro" id="IPR033121">
    <property type="entry name" value="PEPTIDASE_A1"/>
</dbReference>
<dbReference type="SUPFAM" id="SSF54211">
    <property type="entry name" value="Ribosomal protein S5 domain 2-like"/>
    <property type="match status" value="1"/>
</dbReference>
<dbReference type="GeneID" id="64600117"/>
<comment type="caution">
    <text evidence="7">The sequence shown here is derived from an EMBL/GenBank/DDBJ whole genome shotgun (WGS) entry which is preliminary data.</text>
</comment>
<keyword evidence="3" id="KW-0251">Elongation factor</keyword>
<dbReference type="CDD" id="cd01681">
    <property type="entry name" value="aeEF2_snRNP_like_IV"/>
    <property type="match status" value="1"/>
</dbReference>
<dbReference type="EMBL" id="JABBWE010000020">
    <property type="protein sequence ID" value="KAG1795947.1"/>
    <property type="molecule type" value="Genomic_DNA"/>
</dbReference>
<dbReference type="GO" id="GO:0043022">
    <property type="term" value="F:ribosome binding"/>
    <property type="evidence" value="ECO:0007669"/>
    <property type="project" value="TreeGrafter"/>
</dbReference>
<dbReference type="GO" id="GO:0005840">
    <property type="term" value="C:ribosome"/>
    <property type="evidence" value="ECO:0007669"/>
    <property type="project" value="UniProtKB-KW"/>
</dbReference>
<dbReference type="SUPFAM" id="SSF50630">
    <property type="entry name" value="Acid proteases"/>
    <property type="match status" value="1"/>
</dbReference>
<dbReference type="GO" id="GO:0003924">
    <property type="term" value="F:GTPase activity"/>
    <property type="evidence" value="ECO:0007669"/>
    <property type="project" value="TreeGrafter"/>
</dbReference>
<keyword evidence="5" id="KW-0342">GTP-binding</keyword>